<feature type="transmembrane region" description="Helical" evidence="1">
    <location>
        <begin position="39"/>
        <end position="58"/>
    </location>
</feature>
<evidence type="ECO:0000259" key="2">
    <source>
        <dbReference type="Pfam" id="PF13548"/>
    </source>
</evidence>
<sequence length="198" mass="20864">MEFLTATGLSSAAGLNAYIPMLALGLLDRFTNFVNLPPAWSWLSNDWMLWILGVLLVVEVVADKIPVVDSINDVLQTVVRPAAGGVVFASGVGSETVTVSDPGTFFASDQWIPVVIGVVIALAVHLFKMGTRPVLNTATVGTAAPVVSAVEDGAAVGLAAAAIFLPILVLVLLAALAFGFYWLFTKIRRRSEPETGIL</sequence>
<evidence type="ECO:0000313" key="3">
    <source>
        <dbReference type="EMBL" id="MBB5598527.1"/>
    </source>
</evidence>
<proteinExistence type="predicted"/>
<keyword evidence="1" id="KW-0812">Transmembrane</keyword>
<feature type="transmembrane region" description="Helical" evidence="1">
    <location>
        <begin position="6"/>
        <end position="27"/>
    </location>
</feature>
<feature type="transmembrane region" description="Helical" evidence="1">
    <location>
        <begin position="134"/>
        <end position="150"/>
    </location>
</feature>
<dbReference type="Proteomes" id="UP000523863">
    <property type="component" value="Unassembled WGS sequence"/>
</dbReference>
<protein>
    <submittedName>
        <fullName evidence="3">Uncharacterized membrane protein (UPF0136 family)</fullName>
    </submittedName>
</protein>
<dbReference type="Pfam" id="PF13548">
    <property type="entry name" value="DUF4126"/>
    <property type="match status" value="1"/>
</dbReference>
<keyword evidence="4" id="KW-1185">Reference proteome</keyword>
<feature type="transmembrane region" description="Helical" evidence="1">
    <location>
        <begin position="156"/>
        <end position="184"/>
    </location>
</feature>
<dbReference type="InterPro" id="IPR025196">
    <property type="entry name" value="DUF4126"/>
</dbReference>
<reference evidence="3 4" key="1">
    <citation type="submission" date="2020-08" db="EMBL/GenBank/DDBJ databases">
        <title>Sequencing the genomes of 1000 actinobacteria strains.</title>
        <authorList>
            <person name="Klenk H.-P."/>
        </authorList>
    </citation>
    <scope>NUCLEOTIDE SEQUENCE [LARGE SCALE GENOMIC DNA]</scope>
    <source>
        <strain evidence="3 4">DSM 23694</strain>
    </source>
</reference>
<evidence type="ECO:0000313" key="4">
    <source>
        <dbReference type="Proteomes" id="UP000523863"/>
    </source>
</evidence>
<accession>A0A7W8YBV3</accession>
<comment type="caution">
    <text evidence="3">The sequence shown here is derived from an EMBL/GenBank/DDBJ whole genome shotgun (WGS) entry which is preliminary data.</text>
</comment>
<keyword evidence="1" id="KW-0472">Membrane</keyword>
<evidence type="ECO:0000256" key="1">
    <source>
        <dbReference type="SAM" id="Phobius"/>
    </source>
</evidence>
<feature type="transmembrane region" description="Helical" evidence="1">
    <location>
        <begin position="110"/>
        <end position="127"/>
    </location>
</feature>
<gene>
    <name evidence="3" type="ORF">BKA12_001607</name>
</gene>
<feature type="domain" description="DUF4126" evidence="2">
    <location>
        <begin position="4"/>
        <end position="185"/>
    </location>
</feature>
<organism evidence="3 4">
    <name type="scientific">Neomicrococcus lactis</name>
    <dbReference type="NCBI Taxonomy" id="732241"/>
    <lineage>
        <taxon>Bacteria</taxon>
        <taxon>Bacillati</taxon>
        <taxon>Actinomycetota</taxon>
        <taxon>Actinomycetes</taxon>
        <taxon>Micrococcales</taxon>
        <taxon>Micrococcaceae</taxon>
        <taxon>Neomicrococcus</taxon>
    </lineage>
</organism>
<dbReference type="RefSeq" id="WP_221228068.1">
    <property type="nucleotide sequence ID" value="NZ_JACHBL010000001.1"/>
</dbReference>
<dbReference type="EMBL" id="JACHBL010000001">
    <property type="protein sequence ID" value="MBB5598527.1"/>
    <property type="molecule type" value="Genomic_DNA"/>
</dbReference>
<keyword evidence="1" id="KW-1133">Transmembrane helix</keyword>
<name>A0A7W8YBV3_9MICC</name>
<dbReference type="AlphaFoldDB" id="A0A7W8YBV3"/>